<sequence>TDPLVPVPQNTLLQDNLVLQDILALERHIM</sequence>
<accession>A0A5J4TVZ8</accession>
<protein>
    <submittedName>
        <fullName evidence="1">Uncharacterized protein</fullName>
    </submittedName>
</protein>
<organism evidence="1 2">
    <name type="scientific">Streblomastix strix</name>
    <dbReference type="NCBI Taxonomy" id="222440"/>
    <lineage>
        <taxon>Eukaryota</taxon>
        <taxon>Metamonada</taxon>
        <taxon>Preaxostyla</taxon>
        <taxon>Oxymonadida</taxon>
        <taxon>Streblomastigidae</taxon>
        <taxon>Streblomastix</taxon>
    </lineage>
</organism>
<evidence type="ECO:0000313" key="2">
    <source>
        <dbReference type="Proteomes" id="UP000324800"/>
    </source>
</evidence>
<dbReference type="EMBL" id="SNRW01024515">
    <property type="protein sequence ID" value="KAA6362210.1"/>
    <property type="molecule type" value="Genomic_DNA"/>
</dbReference>
<evidence type="ECO:0000313" key="1">
    <source>
        <dbReference type="EMBL" id="KAA6362210.1"/>
    </source>
</evidence>
<reference evidence="1 2" key="1">
    <citation type="submission" date="2019-03" db="EMBL/GenBank/DDBJ databases">
        <title>Single cell metagenomics reveals metabolic interactions within the superorganism composed of flagellate Streblomastix strix and complex community of Bacteroidetes bacteria on its surface.</title>
        <authorList>
            <person name="Treitli S.C."/>
            <person name="Kolisko M."/>
            <person name="Husnik F."/>
            <person name="Keeling P."/>
            <person name="Hampl V."/>
        </authorList>
    </citation>
    <scope>NUCLEOTIDE SEQUENCE [LARGE SCALE GENOMIC DNA]</scope>
    <source>
        <strain evidence="1">ST1C</strain>
    </source>
</reference>
<gene>
    <name evidence="1" type="ORF">EZS28_042263</name>
</gene>
<feature type="non-terminal residue" evidence="1">
    <location>
        <position position="1"/>
    </location>
</feature>
<dbReference type="AlphaFoldDB" id="A0A5J4TVZ8"/>
<name>A0A5J4TVZ8_9EUKA</name>
<comment type="caution">
    <text evidence="1">The sequence shown here is derived from an EMBL/GenBank/DDBJ whole genome shotgun (WGS) entry which is preliminary data.</text>
</comment>
<proteinExistence type="predicted"/>
<dbReference type="Proteomes" id="UP000324800">
    <property type="component" value="Unassembled WGS sequence"/>
</dbReference>